<reference evidence="1 2" key="1">
    <citation type="submission" date="2023-07" db="EMBL/GenBank/DDBJ databases">
        <title>Sequencing the genomes of 1000 actinobacteria strains.</title>
        <authorList>
            <person name="Klenk H.-P."/>
        </authorList>
    </citation>
    <scope>NUCLEOTIDE SEQUENCE [LARGE SCALE GENOMIC DNA]</scope>
    <source>
        <strain evidence="1 2">DSM 20167</strain>
    </source>
</reference>
<gene>
    <name evidence="1" type="ORF">J2S64_002430</name>
</gene>
<dbReference type="Proteomes" id="UP001183817">
    <property type="component" value="Unassembled WGS sequence"/>
</dbReference>
<accession>A0ABU2BL85</accession>
<comment type="caution">
    <text evidence="1">The sequence shown here is derived from an EMBL/GenBank/DDBJ whole genome shotgun (WGS) entry which is preliminary data.</text>
</comment>
<name>A0ABU2BL85_9MICC</name>
<proteinExistence type="predicted"/>
<sequence>MPSGRESARMLSGYLPWIGICGSAALRTLLQWKKLGWRILKVYGLGPWPDIGHPLLLKM</sequence>
<evidence type="ECO:0000313" key="2">
    <source>
        <dbReference type="Proteomes" id="UP001183817"/>
    </source>
</evidence>
<organism evidence="1 2">
    <name type="scientific">Paeniglutamicibacter sulfureus</name>
    <dbReference type="NCBI Taxonomy" id="43666"/>
    <lineage>
        <taxon>Bacteria</taxon>
        <taxon>Bacillati</taxon>
        <taxon>Actinomycetota</taxon>
        <taxon>Actinomycetes</taxon>
        <taxon>Micrococcales</taxon>
        <taxon>Micrococcaceae</taxon>
        <taxon>Paeniglutamicibacter</taxon>
    </lineage>
</organism>
<keyword evidence="2" id="KW-1185">Reference proteome</keyword>
<evidence type="ECO:0000313" key="1">
    <source>
        <dbReference type="EMBL" id="MDR7358739.1"/>
    </source>
</evidence>
<dbReference type="EMBL" id="JAVDYI010000001">
    <property type="protein sequence ID" value="MDR7358739.1"/>
    <property type="molecule type" value="Genomic_DNA"/>
</dbReference>
<protein>
    <submittedName>
        <fullName evidence="1">Uncharacterized protein</fullName>
    </submittedName>
</protein>